<evidence type="ECO:0000313" key="4">
    <source>
        <dbReference type="EMBL" id="KAE9292551.1"/>
    </source>
</evidence>
<dbReference type="Proteomes" id="UP000429607">
    <property type="component" value="Unassembled WGS sequence"/>
</dbReference>
<evidence type="ECO:0000313" key="5">
    <source>
        <dbReference type="Proteomes" id="UP000429607"/>
    </source>
</evidence>
<dbReference type="EMBL" id="QXFT01002832">
    <property type="protein sequence ID" value="KAE9292551.1"/>
    <property type="molecule type" value="Genomic_DNA"/>
</dbReference>
<reference evidence="5 7" key="1">
    <citation type="submission" date="2018-09" db="EMBL/GenBank/DDBJ databases">
        <title>Genomic investigation of the strawberry pathogen Phytophthora fragariae indicates pathogenicity is determined by transcriptional variation in three key races.</title>
        <authorList>
            <person name="Adams T.M."/>
            <person name="Armitage A.D."/>
            <person name="Sobczyk M.K."/>
            <person name="Bates H.J."/>
            <person name="Dunwell J.M."/>
            <person name="Nellist C.F."/>
            <person name="Harrison R.J."/>
        </authorList>
    </citation>
    <scope>NUCLEOTIDE SEQUENCE [LARGE SCALE GENOMIC DNA]</scope>
    <source>
        <strain evidence="3 5">SCRP249</strain>
        <strain evidence="2 7">SCRP324</strain>
        <strain evidence="4 6">SCRP333</strain>
    </source>
</reference>
<keyword evidence="1" id="KW-0732">Signal</keyword>
<accession>A0A6A3IV31</accession>
<comment type="caution">
    <text evidence="3">The sequence shown here is derived from an EMBL/GenBank/DDBJ whole genome shotgun (WGS) entry which is preliminary data.</text>
</comment>
<evidence type="ECO:0000313" key="2">
    <source>
        <dbReference type="EMBL" id="KAE8981028.1"/>
    </source>
</evidence>
<dbReference type="AlphaFoldDB" id="A0A6A3IV31"/>
<evidence type="ECO:0000256" key="1">
    <source>
        <dbReference type="SAM" id="SignalP"/>
    </source>
</evidence>
<evidence type="ECO:0000313" key="6">
    <source>
        <dbReference type="Proteomes" id="UP000434957"/>
    </source>
</evidence>
<dbReference type="EMBL" id="QXFV01002790">
    <property type="protein sequence ID" value="KAE8983333.1"/>
    <property type="molecule type" value="Genomic_DNA"/>
</dbReference>
<dbReference type="EMBL" id="QXFU01002834">
    <property type="protein sequence ID" value="KAE8981028.1"/>
    <property type="molecule type" value="Genomic_DNA"/>
</dbReference>
<gene>
    <name evidence="3" type="ORF">PR001_g23471</name>
    <name evidence="2" type="ORF">PR002_g23944</name>
    <name evidence="4" type="ORF">PR003_g24726</name>
</gene>
<feature type="chain" id="PRO_5033521352" evidence="1">
    <location>
        <begin position="29"/>
        <end position="61"/>
    </location>
</feature>
<dbReference type="Proteomes" id="UP000435112">
    <property type="component" value="Unassembled WGS sequence"/>
</dbReference>
<evidence type="ECO:0000313" key="3">
    <source>
        <dbReference type="EMBL" id="KAE8983333.1"/>
    </source>
</evidence>
<sequence length="61" mass="7452">MFHLLKFSIWCLVVLELLLFGATPETWSDYWKDYLYEVVGYLRLRYLRKVISLQLQQPKQV</sequence>
<proteinExistence type="predicted"/>
<dbReference type="Proteomes" id="UP000434957">
    <property type="component" value="Unassembled WGS sequence"/>
</dbReference>
<protein>
    <submittedName>
        <fullName evidence="3">Uncharacterized protein</fullName>
    </submittedName>
</protein>
<evidence type="ECO:0000313" key="7">
    <source>
        <dbReference type="Proteomes" id="UP000435112"/>
    </source>
</evidence>
<organism evidence="3 5">
    <name type="scientific">Phytophthora rubi</name>
    <dbReference type="NCBI Taxonomy" id="129364"/>
    <lineage>
        <taxon>Eukaryota</taxon>
        <taxon>Sar</taxon>
        <taxon>Stramenopiles</taxon>
        <taxon>Oomycota</taxon>
        <taxon>Peronosporomycetes</taxon>
        <taxon>Peronosporales</taxon>
        <taxon>Peronosporaceae</taxon>
        <taxon>Phytophthora</taxon>
    </lineage>
</organism>
<dbReference type="OrthoDB" id="88857at2759"/>
<name>A0A6A3IV31_9STRA</name>
<keyword evidence="6" id="KW-1185">Reference proteome</keyword>
<feature type="signal peptide" evidence="1">
    <location>
        <begin position="1"/>
        <end position="28"/>
    </location>
</feature>